<name>A0A179BTA1_RHILE</name>
<organism evidence="2">
    <name type="scientific">Rhizobium leguminosarum</name>
    <dbReference type="NCBI Taxonomy" id="384"/>
    <lineage>
        <taxon>Bacteria</taxon>
        <taxon>Pseudomonadati</taxon>
        <taxon>Pseudomonadota</taxon>
        <taxon>Alphaproteobacteria</taxon>
        <taxon>Hyphomicrobiales</taxon>
        <taxon>Rhizobiaceae</taxon>
        <taxon>Rhizobium/Agrobacterium group</taxon>
        <taxon>Rhizobium</taxon>
    </lineage>
</organism>
<keyword evidence="1" id="KW-0732">Signal</keyword>
<dbReference type="eggNOG" id="ENOG5033DKR">
    <property type="taxonomic scope" value="Bacteria"/>
</dbReference>
<dbReference type="EMBL" id="LWBS01000143">
    <property type="protein sequence ID" value="OAP94917.1"/>
    <property type="molecule type" value="Genomic_DNA"/>
</dbReference>
<evidence type="ECO:0000313" key="2">
    <source>
        <dbReference type="EMBL" id="OAP94917.1"/>
    </source>
</evidence>
<comment type="caution">
    <text evidence="2">The sequence shown here is derived from an EMBL/GenBank/DDBJ whole genome shotgun (WGS) entry which is preliminary data.</text>
</comment>
<evidence type="ECO:0000256" key="1">
    <source>
        <dbReference type="SAM" id="SignalP"/>
    </source>
</evidence>
<gene>
    <name evidence="2" type="ORF">A4U53_19050</name>
</gene>
<proteinExistence type="predicted"/>
<dbReference type="AlphaFoldDB" id="A0A179BTA1"/>
<sequence>MNFRTVISACAFVLLPAIALADPTGSYKVAGTSEDGSKYQGTVKVLRNGETYIVDWMIGKNESIGTGLGAKFSGDRFEMGPASDEDTAISVGYVSKENFGIAMYFEQPDGSWQGVWTYGGSEKVSSEIWTRE</sequence>
<feature type="chain" id="PRO_5008099610" evidence="1">
    <location>
        <begin position="22"/>
        <end position="132"/>
    </location>
</feature>
<reference evidence="2" key="1">
    <citation type="submission" date="2016-04" db="EMBL/GenBank/DDBJ databases">
        <title>Fast-growing isolate from the root nodules of Vavilovia formosa.</title>
        <authorList>
            <person name="Kimeklis A."/>
            <person name="Safronova V."/>
            <person name="Belimov A."/>
            <person name="Andronov E."/>
        </authorList>
    </citation>
    <scope>NUCLEOTIDE SEQUENCE [LARGE SCALE GENOMIC DNA]</scope>
    <source>
        <strain evidence="2">Vaf-46</strain>
    </source>
</reference>
<feature type="signal peptide" evidence="1">
    <location>
        <begin position="1"/>
        <end position="21"/>
    </location>
</feature>
<accession>A0A179BTA1</accession>
<protein>
    <submittedName>
        <fullName evidence="2">Uncharacterized protein</fullName>
    </submittedName>
</protein>